<evidence type="ECO:0000313" key="8">
    <source>
        <dbReference type="Proteomes" id="UP001321473"/>
    </source>
</evidence>
<keyword evidence="4" id="KW-0472">Membrane</keyword>
<feature type="domain" description="GDNF/GAS1" evidence="6">
    <location>
        <begin position="180"/>
        <end position="255"/>
    </location>
</feature>
<gene>
    <name evidence="7" type="ORF">V5799_003268</name>
</gene>
<dbReference type="InterPro" id="IPR039596">
    <property type="entry name" value="GAS1"/>
</dbReference>
<evidence type="ECO:0000313" key="7">
    <source>
        <dbReference type="EMBL" id="KAK8759103.1"/>
    </source>
</evidence>
<comment type="caution">
    <text evidence="7">The sequence shown here is derived from an EMBL/GenBank/DDBJ whole genome shotgun (WGS) entry which is preliminary data.</text>
</comment>
<evidence type="ECO:0000256" key="2">
    <source>
        <dbReference type="ARBA" id="ARBA00022475"/>
    </source>
</evidence>
<dbReference type="PANTHER" id="PTHR16840">
    <property type="entry name" value="GROWTH ARREST-SPECIFIC PROTEIN 1"/>
    <property type="match status" value="1"/>
</dbReference>
<proteinExistence type="predicted"/>
<sequence>MASISTRLFFKPDPAQYNRMLVLFANIFIVVLGSGGVSGGDCGGAVSALPASPRRRLTCEEAEQDCIGRLTCGMAFHGHRLDCKRELAGRTPGRCSVHCRQSLVSLASTEEGYAYIGCECGSDEFCRALRLRLAPCWWQRSTCSTAASNATAGFQLPGGLTLIASSPSSATSASSSRPRCSQRAQECVSDPVCSVAWHYYQRFCHEVIDGVAENCPNRCRNSVRILVRMEKAHRLLDCACDGRVTGVTCTNELNRIRRNCFRMDGIDLNGCVGGSPSSFTVLVSLVLTMRLVSLWCAK</sequence>
<dbReference type="InterPro" id="IPR016017">
    <property type="entry name" value="GDNF/GAS1"/>
</dbReference>
<keyword evidence="8" id="KW-1185">Reference proteome</keyword>
<protein>
    <recommendedName>
        <fullName evidence="6">GDNF/GAS1 domain-containing protein</fullName>
    </recommendedName>
</protein>
<evidence type="ECO:0000259" key="6">
    <source>
        <dbReference type="Pfam" id="PF02351"/>
    </source>
</evidence>
<organism evidence="7 8">
    <name type="scientific">Amblyomma americanum</name>
    <name type="common">Lone star tick</name>
    <dbReference type="NCBI Taxonomy" id="6943"/>
    <lineage>
        <taxon>Eukaryota</taxon>
        <taxon>Metazoa</taxon>
        <taxon>Ecdysozoa</taxon>
        <taxon>Arthropoda</taxon>
        <taxon>Chelicerata</taxon>
        <taxon>Arachnida</taxon>
        <taxon>Acari</taxon>
        <taxon>Parasitiformes</taxon>
        <taxon>Ixodida</taxon>
        <taxon>Ixodoidea</taxon>
        <taxon>Ixodidae</taxon>
        <taxon>Amblyomminae</taxon>
        <taxon>Amblyomma</taxon>
    </lineage>
</organism>
<dbReference type="Proteomes" id="UP001321473">
    <property type="component" value="Unassembled WGS sequence"/>
</dbReference>
<evidence type="ECO:0000256" key="4">
    <source>
        <dbReference type="ARBA" id="ARBA00023136"/>
    </source>
</evidence>
<dbReference type="AlphaFoldDB" id="A0AAQ4D9G3"/>
<evidence type="ECO:0000256" key="1">
    <source>
        <dbReference type="ARBA" id="ARBA00004236"/>
    </source>
</evidence>
<dbReference type="PANTHER" id="PTHR16840:SF3">
    <property type="entry name" value="GROWTH ARREST-SPECIFIC PROTEIN 1"/>
    <property type="match status" value="1"/>
</dbReference>
<dbReference type="GO" id="GO:0051726">
    <property type="term" value="P:regulation of cell cycle"/>
    <property type="evidence" value="ECO:0007669"/>
    <property type="project" value="InterPro"/>
</dbReference>
<keyword evidence="3" id="KW-0732">Signal</keyword>
<name>A0AAQ4D9G3_AMBAM</name>
<dbReference type="EMBL" id="JARKHS020033413">
    <property type="protein sequence ID" value="KAK8759103.1"/>
    <property type="molecule type" value="Genomic_DNA"/>
</dbReference>
<reference evidence="7 8" key="1">
    <citation type="journal article" date="2023" name="Arcadia Sci">
        <title>De novo assembly of a long-read Amblyomma americanum tick genome.</title>
        <authorList>
            <person name="Chou S."/>
            <person name="Poskanzer K.E."/>
            <person name="Rollins M."/>
            <person name="Thuy-Boun P.S."/>
        </authorList>
    </citation>
    <scope>NUCLEOTIDE SEQUENCE [LARGE SCALE GENOMIC DNA]</scope>
    <source>
        <strain evidence="7">F_SG_1</strain>
        <tissue evidence="7">Salivary glands</tissue>
    </source>
</reference>
<keyword evidence="5" id="KW-0325">Glycoprotein</keyword>
<accession>A0AAQ4D9G3</accession>
<comment type="subcellular location">
    <subcellularLocation>
        <location evidence="1">Cell membrane</location>
    </subcellularLocation>
</comment>
<keyword evidence="2" id="KW-1003">Cell membrane</keyword>
<dbReference type="Pfam" id="PF02351">
    <property type="entry name" value="GDNF"/>
    <property type="match status" value="1"/>
</dbReference>
<dbReference type="GO" id="GO:0005886">
    <property type="term" value="C:plasma membrane"/>
    <property type="evidence" value="ECO:0007669"/>
    <property type="project" value="UniProtKB-SubCell"/>
</dbReference>
<evidence type="ECO:0000256" key="5">
    <source>
        <dbReference type="ARBA" id="ARBA00023180"/>
    </source>
</evidence>
<evidence type="ECO:0000256" key="3">
    <source>
        <dbReference type="ARBA" id="ARBA00022729"/>
    </source>
</evidence>